<dbReference type="PROSITE" id="PS00330">
    <property type="entry name" value="HEMOLYSIN_CALCIUM"/>
    <property type="match status" value="1"/>
</dbReference>
<proteinExistence type="predicted"/>
<dbReference type="EMBL" id="AUZM01000151">
    <property type="protein sequence ID" value="ERT03930.1"/>
    <property type="molecule type" value="Genomic_DNA"/>
</dbReference>
<keyword evidence="4" id="KW-1185">Reference proteome</keyword>
<comment type="caution">
    <text evidence="3">The sequence shown here is derived from an EMBL/GenBank/DDBJ whole genome shotgun (WGS) entry which is preliminary data.</text>
</comment>
<dbReference type="InterPro" id="IPR050557">
    <property type="entry name" value="RTX_toxin/Mannuronan_C5-epim"/>
</dbReference>
<protein>
    <submittedName>
        <fullName evidence="3">Hemolysin-type calcium-binding repeat family protein</fullName>
    </submittedName>
</protein>
<feature type="non-terminal residue" evidence="3">
    <location>
        <position position="1"/>
    </location>
</feature>
<dbReference type="GO" id="GO:0005509">
    <property type="term" value="F:calcium ion binding"/>
    <property type="evidence" value="ECO:0007669"/>
    <property type="project" value="InterPro"/>
</dbReference>
<dbReference type="PANTHER" id="PTHR38340">
    <property type="entry name" value="S-LAYER PROTEIN"/>
    <property type="match status" value="1"/>
</dbReference>
<dbReference type="GO" id="GO:0005576">
    <property type="term" value="C:extracellular region"/>
    <property type="evidence" value="ECO:0007669"/>
    <property type="project" value="UniProtKB-SubCell"/>
</dbReference>
<dbReference type="Proteomes" id="UP000017127">
    <property type="component" value="Unassembled WGS sequence"/>
</dbReference>
<accession>U7QA94</accession>
<dbReference type="PRINTS" id="PR00313">
    <property type="entry name" value="CABNDNGRPT"/>
</dbReference>
<organism evidence="3 4">
    <name type="scientific">Lyngbya aestuarii BL J</name>
    <dbReference type="NCBI Taxonomy" id="1348334"/>
    <lineage>
        <taxon>Bacteria</taxon>
        <taxon>Bacillati</taxon>
        <taxon>Cyanobacteriota</taxon>
        <taxon>Cyanophyceae</taxon>
        <taxon>Oscillatoriophycideae</taxon>
        <taxon>Oscillatoriales</taxon>
        <taxon>Microcoleaceae</taxon>
        <taxon>Lyngbya</taxon>
    </lineage>
</organism>
<dbReference type="Pfam" id="PF00353">
    <property type="entry name" value="HemolysinCabind"/>
    <property type="match status" value="2"/>
</dbReference>
<dbReference type="RefSeq" id="WP_023069771.1">
    <property type="nucleotide sequence ID" value="NZ_AUZM01000151.1"/>
</dbReference>
<keyword evidence="2" id="KW-0964">Secreted</keyword>
<dbReference type="InterPro" id="IPR018511">
    <property type="entry name" value="Hemolysin-typ_Ca-bd_CS"/>
</dbReference>
<evidence type="ECO:0000256" key="2">
    <source>
        <dbReference type="ARBA" id="ARBA00022525"/>
    </source>
</evidence>
<evidence type="ECO:0000256" key="1">
    <source>
        <dbReference type="ARBA" id="ARBA00004613"/>
    </source>
</evidence>
<evidence type="ECO:0000313" key="3">
    <source>
        <dbReference type="EMBL" id="ERT03930.1"/>
    </source>
</evidence>
<name>U7QA94_9CYAN</name>
<dbReference type="Gene3D" id="2.150.10.10">
    <property type="entry name" value="Serralysin-like metalloprotease, C-terminal"/>
    <property type="match status" value="1"/>
</dbReference>
<gene>
    <name evidence="3" type="ORF">M595_6127</name>
</gene>
<sequence>NDTIYGDLNDNETISTLPGRDTICGGSGNDILFGNEDQDRLCGGEDSDTLFGGLGEDTLAGELGDDWLFGDQGNDLISGGSGSDRFILFSGSGTDTIQDFQLGTDLIALGGGLTFDALTLSTDGTSTIISLDDQQLAILNDVSVSALTETSFTAFVG</sequence>
<dbReference type="InterPro" id="IPR011049">
    <property type="entry name" value="Serralysin-like_metalloprot_C"/>
</dbReference>
<dbReference type="AlphaFoldDB" id="U7QA94"/>
<comment type="subcellular location">
    <subcellularLocation>
        <location evidence="1">Secreted</location>
    </subcellularLocation>
</comment>
<dbReference type="PANTHER" id="PTHR38340:SF1">
    <property type="entry name" value="S-LAYER PROTEIN"/>
    <property type="match status" value="1"/>
</dbReference>
<dbReference type="InterPro" id="IPR001343">
    <property type="entry name" value="Hemolysn_Ca-bd"/>
</dbReference>
<reference evidence="3 4" key="1">
    <citation type="journal article" date="2013" name="Front. Microbiol.">
        <title>Comparative genomic analyses of the cyanobacterium, Lyngbya aestuarii BL J, a powerful hydrogen producer.</title>
        <authorList>
            <person name="Kothari A."/>
            <person name="Vaughn M."/>
            <person name="Garcia-Pichel F."/>
        </authorList>
    </citation>
    <scope>NUCLEOTIDE SEQUENCE [LARGE SCALE GENOMIC DNA]</scope>
    <source>
        <strain evidence="3 4">BL J</strain>
    </source>
</reference>
<evidence type="ECO:0000313" key="4">
    <source>
        <dbReference type="Proteomes" id="UP000017127"/>
    </source>
</evidence>
<dbReference type="SUPFAM" id="SSF51120">
    <property type="entry name" value="beta-Roll"/>
    <property type="match status" value="1"/>
</dbReference>